<keyword evidence="2" id="KW-1133">Transmembrane helix</keyword>
<name>A0A4U6US15_SETVI</name>
<dbReference type="AlphaFoldDB" id="A0A4U6US15"/>
<organism evidence="3 4">
    <name type="scientific">Setaria viridis</name>
    <name type="common">Green bristlegrass</name>
    <name type="synonym">Setaria italica subsp. viridis</name>
    <dbReference type="NCBI Taxonomy" id="4556"/>
    <lineage>
        <taxon>Eukaryota</taxon>
        <taxon>Viridiplantae</taxon>
        <taxon>Streptophyta</taxon>
        <taxon>Embryophyta</taxon>
        <taxon>Tracheophyta</taxon>
        <taxon>Spermatophyta</taxon>
        <taxon>Magnoliopsida</taxon>
        <taxon>Liliopsida</taxon>
        <taxon>Poales</taxon>
        <taxon>Poaceae</taxon>
        <taxon>PACMAD clade</taxon>
        <taxon>Panicoideae</taxon>
        <taxon>Panicodae</taxon>
        <taxon>Paniceae</taxon>
        <taxon>Cenchrinae</taxon>
        <taxon>Setaria</taxon>
    </lineage>
</organism>
<dbReference type="EMBL" id="CM016555">
    <property type="protein sequence ID" value="TKW19230.1"/>
    <property type="molecule type" value="Genomic_DNA"/>
</dbReference>
<proteinExistence type="predicted"/>
<dbReference type="Gramene" id="TKW19230">
    <property type="protein sequence ID" value="TKW19230"/>
    <property type="gene ID" value="SEVIR_4G007000v2"/>
</dbReference>
<reference evidence="3" key="1">
    <citation type="submission" date="2019-03" db="EMBL/GenBank/DDBJ databases">
        <title>WGS assembly of Setaria viridis.</title>
        <authorList>
            <person name="Huang P."/>
            <person name="Jenkins J."/>
            <person name="Grimwood J."/>
            <person name="Barry K."/>
            <person name="Healey A."/>
            <person name="Mamidi S."/>
            <person name="Sreedasyam A."/>
            <person name="Shu S."/>
            <person name="Feldman M."/>
            <person name="Wu J."/>
            <person name="Yu Y."/>
            <person name="Chen C."/>
            <person name="Johnson J."/>
            <person name="Rokhsar D."/>
            <person name="Baxter I."/>
            <person name="Schmutz J."/>
            <person name="Brutnell T."/>
            <person name="Kellogg E."/>
        </authorList>
    </citation>
    <scope>NUCLEOTIDE SEQUENCE [LARGE SCALE GENOMIC DNA]</scope>
</reference>
<evidence type="ECO:0000313" key="3">
    <source>
        <dbReference type="EMBL" id="TKW19230.1"/>
    </source>
</evidence>
<feature type="region of interest" description="Disordered" evidence="1">
    <location>
        <begin position="89"/>
        <end position="145"/>
    </location>
</feature>
<dbReference type="Proteomes" id="UP000298652">
    <property type="component" value="Chromosome 4"/>
</dbReference>
<evidence type="ECO:0000256" key="1">
    <source>
        <dbReference type="SAM" id="MobiDB-lite"/>
    </source>
</evidence>
<keyword evidence="4" id="KW-1185">Reference proteome</keyword>
<keyword evidence="2" id="KW-0812">Transmembrane</keyword>
<evidence type="ECO:0000313" key="4">
    <source>
        <dbReference type="Proteomes" id="UP000298652"/>
    </source>
</evidence>
<keyword evidence="2" id="KW-0472">Membrane</keyword>
<gene>
    <name evidence="3" type="ORF">SEVIR_4G007000v2</name>
</gene>
<feature type="compositionally biased region" description="Low complexity" evidence="1">
    <location>
        <begin position="89"/>
        <end position="120"/>
    </location>
</feature>
<evidence type="ECO:0000256" key="2">
    <source>
        <dbReference type="SAM" id="Phobius"/>
    </source>
</evidence>
<sequence length="145" mass="15695">MPLFAEYPDRINSANILALDKHPVSGGALPTMMTKKKKIDYQHRQSLLARVDHKMRMVLMAVLLPPLMPVSAAVAVAVAAWPSPTSCSLPPTTACAPGSSPSCSSPTRGRWTSSLWASSSSRRRTSSASGPSERRLQQRRRLAAQ</sequence>
<feature type="transmembrane region" description="Helical" evidence="2">
    <location>
        <begin position="58"/>
        <end position="81"/>
    </location>
</feature>
<protein>
    <submittedName>
        <fullName evidence="3">Uncharacterized protein</fullName>
    </submittedName>
</protein>
<accession>A0A4U6US15</accession>